<evidence type="ECO:0000256" key="6">
    <source>
        <dbReference type="SAM" id="SignalP"/>
    </source>
</evidence>
<evidence type="ECO:0000259" key="7">
    <source>
        <dbReference type="PROSITE" id="PS51935"/>
    </source>
</evidence>
<evidence type="ECO:0000313" key="8">
    <source>
        <dbReference type="EMBL" id="NYI07038.1"/>
    </source>
</evidence>
<dbReference type="InterPro" id="IPR000064">
    <property type="entry name" value="NLP_P60_dom"/>
</dbReference>
<keyword evidence="3 8" id="KW-0378">Hydrolase</keyword>
<dbReference type="Proteomes" id="UP000567795">
    <property type="component" value="Unassembled WGS sequence"/>
</dbReference>
<protein>
    <submittedName>
        <fullName evidence="8">Cell wall-associated NlpC family hydrolase</fullName>
    </submittedName>
</protein>
<accession>A0A853A938</accession>
<dbReference type="GO" id="GO:0008234">
    <property type="term" value="F:cysteine-type peptidase activity"/>
    <property type="evidence" value="ECO:0007669"/>
    <property type="project" value="UniProtKB-KW"/>
</dbReference>
<sequence length="362" mass="38391">MASHRRPKSPSRARISVLTAAAATAVALSANSGAHADPRPSKDEVKEQIDQLQEQAEVATEEFNGATERQEQLQQQVNELQDQVAQGQAELTEMQSTLGAVASAQYRTGGIDPSLQLMLSEDPEAYLDKASALDQLTAEQTESLEQIAAKKRELDQQRAEASAALEELESARATAAEKKEEIQEKLQEQQALLDQLTAEEQAALQEAERQAAAAAAAEAAEAAERASRDTGRESLNTDTGTAVDVAVSGHAAAAVAAAESALGSPYVYGASGPNSFDCSGLTSWAWRQAGVTIPRTSQGQLSGLTQVSLSEAQPGDLVIFYGDAHHVGMYVGDGMMIHAPRTGTVVRYESIHNMPINAVVRV</sequence>
<dbReference type="EMBL" id="JACBZD010000001">
    <property type="protein sequence ID" value="NYI07038.1"/>
    <property type="molecule type" value="Genomic_DNA"/>
</dbReference>
<evidence type="ECO:0000256" key="3">
    <source>
        <dbReference type="ARBA" id="ARBA00022801"/>
    </source>
</evidence>
<feature type="region of interest" description="Disordered" evidence="5">
    <location>
        <begin position="29"/>
        <end position="75"/>
    </location>
</feature>
<feature type="signal peptide" evidence="6">
    <location>
        <begin position="1"/>
        <end position="36"/>
    </location>
</feature>
<feature type="chain" id="PRO_5032717400" evidence="6">
    <location>
        <begin position="37"/>
        <end position="362"/>
    </location>
</feature>
<organism evidence="8 9">
    <name type="scientific">Allostreptomyces psammosilenae</name>
    <dbReference type="NCBI Taxonomy" id="1892865"/>
    <lineage>
        <taxon>Bacteria</taxon>
        <taxon>Bacillati</taxon>
        <taxon>Actinomycetota</taxon>
        <taxon>Actinomycetes</taxon>
        <taxon>Kitasatosporales</taxon>
        <taxon>Streptomycetaceae</taxon>
        <taxon>Allostreptomyces</taxon>
    </lineage>
</organism>
<evidence type="ECO:0000256" key="4">
    <source>
        <dbReference type="ARBA" id="ARBA00022807"/>
    </source>
</evidence>
<gene>
    <name evidence="8" type="ORF">FHU37_003981</name>
</gene>
<dbReference type="SUPFAM" id="SSF54001">
    <property type="entry name" value="Cysteine proteinases"/>
    <property type="match status" value="1"/>
</dbReference>
<dbReference type="InterPro" id="IPR038765">
    <property type="entry name" value="Papain-like_cys_pep_sf"/>
</dbReference>
<dbReference type="Gene3D" id="6.10.250.3150">
    <property type="match status" value="1"/>
</dbReference>
<comment type="caution">
    <text evidence="8">The sequence shown here is derived from an EMBL/GenBank/DDBJ whole genome shotgun (WGS) entry which is preliminary data.</text>
</comment>
<feature type="compositionally biased region" description="Basic and acidic residues" evidence="5">
    <location>
        <begin position="36"/>
        <end position="49"/>
    </location>
</feature>
<keyword evidence="2" id="KW-0645">Protease</keyword>
<comment type="similarity">
    <text evidence="1">Belongs to the peptidase C40 family.</text>
</comment>
<dbReference type="PANTHER" id="PTHR47359">
    <property type="entry name" value="PEPTIDOGLYCAN DL-ENDOPEPTIDASE CWLO"/>
    <property type="match status" value="1"/>
</dbReference>
<dbReference type="InterPro" id="IPR051794">
    <property type="entry name" value="PG_Endopeptidase_C40"/>
</dbReference>
<feature type="region of interest" description="Disordered" evidence="5">
    <location>
        <begin position="215"/>
        <end position="237"/>
    </location>
</feature>
<proteinExistence type="inferred from homology"/>
<dbReference type="PROSITE" id="PS51935">
    <property type="entry name" value="NLPC_P60"/>
    <property type="match status" value="1"/>
</dbReference>
<evidence type="ECO:0000313" key="9">
    <source>
        <dbReference type="Proteomes" id="UP000567795"/>
    </source>
</evidence>
<keyword evidence="4" id="KW-0788">Thiol protease</keyword>
<evidence type="ECO:0000256" key="5">
    <source>
        <dbReference type="SAM" id="MobiDB-lite"/>
    </source>
</evidence>
<dbReference type="GO" id="GO:0006508">
    <property type="term" value="P:proteolysis"/>
    <property type="evidence" value="ECO:0007669"/>
    <property type="project" value="UniProtKB-KW"/>
</dbReference>
<keyword evidence="9" id="KW-1185">Reference proteome</keyword>
<evidence type="ECO:0000256" key="1">
    <source>
        <dbReference type="ARBA" id="ARBA00007074"/>
    </source>
</evidence>
<keyword evidence="6" id="KW-0732">Signal</keyword>
<dbReference type="AlphaFoldDB" id="A0A853A938"/>
<dbReference type="PANTHER" id="PTHR47359:SF3">
    <property type="entry name" value="NLP_P60 DOMAIN-CONTAINING PROTEIN-RELATED"/>
    <property type="match status" value="1"/>
</dbReference>
<feature type="compositionally biased region" description="Basic and acidic residues" evidence="5">
    <location>
        <begin position="222"/>
        <end position="232"/>
    </location>
</feature>
<feature type="domain" description="NlpC/P60" evidence="7">
    <location>
        <begin position="248"/>
        <end position="362"/>
    </location>
</feature>
<dbReference type="Gene3D" id="3.90.1720.10">
    <property type="entry name" value="endopeptidase domain like (from Nostoc punctiforme)"/>
    <property type="match status" value="1"/>
</dbReference>
<dbReference type="RefSeq" id="WP_179815522.1">
    <property type="nucleotide sequence ID" value="NZ_JACBZD010000001.1"/>
</dbReference>
<reference evidence="8 9" key="1">
    <citation type="submission" date="2020-07" db="EMBL/GenBank/DDBJ databases">
        <title>Sequencing the genomes of 1000 actinobacteria strains.</title>
        <authorList>
            <person name="Klenk H.-P."/>
        </authorList>
    </citation>
    <scope>NUCLEOTIDE SEQUENCE [LARGE SCALE GENOMIC DNA]</scope>
    <source>
        <strain evidence="8 9">DSM 42178</strain>
    </source>
</reference>
<evidence type="ECO:0000256" key="2">
    <source>
        <dbReference type="ARBA" id="ARBA00022670"/>
    </source>
</evidence>
<dbReference type="Pfam" id="PF00877">
    <property type="entry name" value="NLPC_P60"/>
    <property type="match status" value="1"/>
</dbReference>
<name>A0A853A938_9ACTN</name>